<dbReference type="InterPro" id="IPR037497">
    <property type="entry name" value="PGR5"/>
</dbReference>
<dbReference type="GO" id="GO:0009644">
    <property type="term" value="P:response to high light intensity"/>
    <property type="evidence" value="ECO:0007669"/>
    <property type="project" value="InterPro"/>
</dbReference>
<dbReference type="AlphaFoldDB" id="A0A1U7JAS6"/>
<reference evidence="1 2" key="1">
    <citation type="submission" date="2016-11" db="EMBL/GenBank/DDBJ databases">
        <title>Draft Genome Sequences of Nine Cyanobacterial Strains from Diverse Habitats.</title>
        <authorList>
            <person name="Zhu T."/>
            <person name="Hou S."/>
            <person name="Lu X."/>
            <person name="Hess W.R."/>
        </authorList>
    </citation>
    <scope>NUCLEOTIDE SEQUENCE [LARGE SCALE GENOMIC DNA]</scope>
    <source>
        <strain evidence="1 2">NIES-30</strain>
    </source>
</reference>
<dbReference type="GO" id="GO:0009055">
    <property type="term" value="F:electron transfer activity"/>
    <property type="evidence" value="ECO:0007669"/>
    <property type="project" value="TreeGrafter"/>
</dbReference>
<comment type="caution">
    <text evidence="1">The sequence shown here is derived from an EMBL/GenBank/DDBJ whole genome shotgun (WGS) entry which is preliminary data.</text>
</comment>
<dbReference type="PANTHER" id="PTHR35709:SF1">
    <property type="entry name" value="PROTEIN PROTON GRADIENT REGULATION 5, CHLOROPLASTIC"/>
    <property type="match status" value="1"/>
</dbReference>
<protein>
    <submittedName>
        <fullName evidence="1">Electron transporter</fullName>
    </submittedName>
</protein>
<dbReference type="STRING" id="549789.NIES30_02025"/>
<gene>
    <name evidence="1" type="ORF">NIES30_02025</name>
</gene>
<name>A0A1U7JAS6_9CYAN</name>
<dbReference type="GO" id="GO:0009773">
    <property type="term" value="P:photosynthetic electron transport in photosystem I"/>
    <property type="evidence" value="ECO:0007669"/>
    <property type="project" value="InterPro"/>
</dbReference>
<accession>A0A1U7JAS6</accession>
<evidence type="ECO:0000313" key="1">
    <source>
        <dbReference type="EMBL" id="OKH50884.1"/>
    </source>
</evidence>
<dbReference type="Proteomes" id="UP000185557">
    <property type="component" value="Unassembled WGS sequence"/>
</dbReference>
<organism evidence="1 2">
    <name type="scientific">Phormidium tenue NIES-30</name>
    <dbReference type="NCBI Taxonomy" id="549789"/>
    <lineage>
        <taxon>Bacteria</taxon>
        <taxon>Bacillati</taxon>
        <taxon>Cyanobacteriota</taxon>
        <taxon>Cyanophyceae</taxon>
        <taxon>Oscillatoriophycideae</taxon>
        <taxon>Oscillatoriales</taxon>
        <taxon>Oscillatoriaceae</taxon>
        <taxon>Phormidium</taxon>
    </lineage>
</organism>
<dbReference type="EMBL" id="MRCG01000001">
    <property type="protein sequence ID" value="OKH50884.1"/>
    <property type="molecule type" value="Genomic_DNA"/>
</dbReference>
<dbReference type="OrthoDB" id="560363at2"/>
<dbReference type="PANTHER" id="PTHR35709">
    <property type="entry name" value="PROTEIN PROTON GRADIENT REGULATION 5, CHLOROPLASTIC"/>
    <property type="match status" value="1"/>
</dbReference>
<proteinExistence type="predicted"/>
<keyword evidence="2" id="KW-1185">Reference proteome</keyword>
<sequence length="65" mass="7304">MFAPMVLLVRNIMGTPKFNKLRGQAIALHSKTITNFCNRFGIDSKERQALIRKAKANGQRLGFLA</sequence>
<evidence type="ECO:0000313" key="2">
    <source>
        <dbReference type="Proteomes" id="UP000185557"/>
    </source>
</evidence>